<dbReference type="OrthoDB" id="5814287at2759"/>
<gene>
    <name evidence="1" type="ORF">HOLleu_00712</name>
</gene>
<dbReference type="AlphaFoldDB" id="A0A9Q1CMK8"/>
<sequence length="114" mass="13113">MWTSVVHHVCDIHTWNSGNLFHSCKHENLSQEARNQKMWLKPGSKAHEALKNVVFNKTLRRDLKQVTKACHTGHLEVFHSALLKYCPKRLHFNYPTNAGAGAREVVNDELKKSL</sequence>
<accession>A0A9Q1CMK8</accession>
<reference evidence="1" key="1">
    <citation type="submission" date="2021-10" db="EMBL/GenBank/DDBJ databases">
        <title>Tropical sea cucumber genome reveals ecological adaptation and Cuvierian tubules defense mechanism.</title>
        <authorList>
            <person name="Chen T."/>
        </authorList>
    </citation>
    <scope>NUCLEOTIDE SEQUENCE</scope>
    <source>
        <strain evidence="1">Nanhai2018</strain>
        <tissue evidence="1">Muscle</tissue>
    </source>
</reference>
<dbReference type="PANTHER" id="PTHR31751">
    <property type="entry name" value="SI:CH211-108C17.2-RELATED-RELATED"/>
    <property type="match status" value="1"/>
</dbReference>
<protein>
    <submittedName>
        <fullName evidence="1">Uncharacterized protein</fullName>
    </submittedName>
</protein>
<name>A0A9Q1CMK8_HOLLE</name>
<dbReference type="PANTHER" id="PTHR31751:SF44">
    <property type="entry name" value="SI:CH211-211K8.4-RELATED"/>
    <property type="match status" value="1"/>
</dbReference>
<dbReference type="Proteomes" id="UP001152320">
    <property type="component" value="Chromosome 1"/>
</dbReference>
<comment type="caution">
    <text evidence="1">The sequence shown here is derived from an EMBL/GenBank/DDBJ whole genome shotgun (WGS) entry which is preliminary data.</text>
</comment>
<organism evidence="1 2">
    <name type="scientific">Holothuria leucospilota</name>
    <name type="common">Black long sea cucumber</name>
    <name type="synonym">Mertensiothuria leucospilota</name>
    <dbReference type="NCBI Taxonomy" id="206669"/>
    <lineage>
        <taxon>Eukaryota</taxon>
        <taxon>Metazoa</taxon>
        <taxon>Echinodermata</taxon>
        <taxon>Eleutherozoa</taxon>
        <taxon>Echinozoa</taxon>
        <taxon>Holothuroidea</taxon>
        <taxon>Aspidochirotacea</taxon>
        <taxon>Aspidochirotida</taxon>
        <taxon>Holothuriidae</taxon>
        <taxon>Holothuria</taxon>
    </lineage>
</organism>
<evidence type="ECO:0000313" key="1">
    <source>
        <dbReference type="EMBL" id="KAJ8048407.1"/>
    </source>
</evidence>
<keyword evidence="2" id="KW-1185">Reference proteome</keyword>
<dbReference type="EMBL" id="JAIZAY010000001">
    <property type="protein sequence ID" value="KAJ8048407.1"/>
    <property type="molecule type" value="Genomic_DNA"/>
</dbReference>
<proteinExistence type="predicted"/>
<evidence type="ECO:0000313" key="2">
    <source>
        <dbReference type="Proteomes" id="UP001152320"/>
    </source>
</evidence>